<evidence type="ECO:0000256" key="1">
    <source>
        <dbReference type="ARBA" id="ARBA00004127"/>
    </source>
</evidence>
<evidence type="ECO:0000259" key="12">
    <source>
        <dbReference type="PROSITE" id="PS50929"/>
    </source>
</evidence>
<dbReference type="InterPro" id="IPR017871">
    <property type="entry name" value="ABC_transporter-like_CS"/>
</dbReference>
<dbReference type="PROSITE" id="PS50929">
    <property type="entry name" value="ABC_TM1F"/>
    <property type="match status" value="2"/>
</dbReference>
<keyword evidence="9 10" id="KW-0472">Membrane</keyword>
<evidence type="ECO:0000256" key="8">
    <source>
        <dbReference type="ARBA" id="ARBA00022989"/>
    </source>
</evidence>
<dbReference type="AlphaFoldDB" id="A0A443SAN7"/>
<sequence length="1279" mass="144395">LHAEIIKNYHLIDLCLTSFYIAASFLLFILSCFVDKTSDFVEFHDTDEEYKCPVQEKTLLSRLTFFWMFKYVILGLKTKIETSHFDDLCSDLKSEKVTQCYDQLYEKQIRHSSENFSLLSILWGLGKYTLYGAMFLEILSIAFTYLPPLILSRMIDFLQVPEQEWHGSTLAVVYALCSLFGQLADSHHQYLLQISAIKTKSSLIAAIYRKVFKLSPNSRKNFAVGDISNFMSVDTEEVYEIILWTPQLFGLPLRIIISLYLLYVYLGPSAFSVFLVLLVFLPISTVVSRKMDKLQTTQMELKDRRITQLTEVLNGVKVLKLYAWEYLFINRITETRAAELKNLLKTGILSSVFSILWVMTPTILACVCFTIYILTDVHNHMNAKTIFVSLSLFNSLRYPFALLPDVISKFIRARVSYRRLKKFLKCEEVDTECVGSNIDDPSVSVSIEDATFTWDTETENCFQLKDINLKVNRGSLVAVVGTVGSGKTALFGALIGSLCKLKGKVNVIGKQAYVAQQAWIQNETLRENITFVEHYDHAFYRQVVEACALDADIAILPGGDKTVIGERGINLSGGQKQRISLARAVYQKADVYYLDDPLSAVDAHVANHLFERVIGPTGMLNETTRIIATHNISILPNVDRIIVFKDGEIIADGTYEHLLASGMLPSVTVVQEGDDRDSLNDTMFSIESNFSLQSLRNPTQRRRQSSMKVSETICEEDYSQEETHEVGDISIKMYFQYLKKAGILITIVALLSEFGINACDVGANYWLSVWADKSNVTHSNYEDRMFRLRIYFFILAGEAVFVVFGTVLALYGGVNASRVMHKEMLYSVLRSPLSFFDVTPTGRVINRFSKDMMDVDFEVPFGFIEASTGASSLIIKMYIQTIRQLKHLEAISSSPVYTHFNESINGSMTIKAFSVESQFLHKSNEKVDNNNNCLFYQESAVRWLEVWMQFIGVSIIFTISLIVLLNRHSFSAGFAGLVLTYSSEVVVAIAWLVRITADLETHLVAAERIMEFSALSPEAEWNNERTKPSINWPQSGSVEFRNYSTNYRDGMPVVLDNVTFKVKGGEKVGVVGRTGAGKSSLTLALFRIIEAKRGTILIDGIDISRIGLHDLRTKLSIIPQDPFLFSVSLRENLDPFGERSDDDLWRALEDANLKDYVSSLAEALDYEVAEGGENFSAGQRQLLCLARALLRNSRILVMDEATAAVDVETDEVIQRTIRDKFKQCTVFTIAHRLNTVIDNDRIIVLSNGRIVEIGTPSELLTDVKSHFYAMAKEAGILRS</sequence>
<feature type="domain" description="ABC transporter" evidence="11">
    <location>
        <begin position="445"/>
        <end position="671"/>
    </location>
</feature>
<comment type="similarity">
    <text evidence="2">Belongs to the ABC transporter superfamily. ABCC family. Conjugate transporter (TC 3.A.1.208) subfamily.</text>
</comment>
<feature type="non-terminal residue" evidence="13">
    <location>
        <position position="1"/>
    </location>
</feature>
<feature type="transmembrane region" description="Helical" evidence="10">
    <location>
        <begin position="128"/>
        <end position="146"/>
    </location>
</feature>
<dbReference type="InterPro" id="IPR003439">
    <property type="entry name" value="ABC_transporter-like_ATP-bd"/>
</dbReference>
<dbReference type="FunFam" id="3.40.50.300:FF:000997">
    <property type="entry name" value="Multidrug resistance-associated protein 1"/>
    <property type="match status" value="1"/>
</dbReference>
<dbReference type="InterPro" id="IPR027417">
    <property type="entry name" value="P-loop_NTPase"/>
</dbReference>
<keyword evidence="14" id="KW-1185">Reference proteome</keyword>
<feature type="domain" description="ABC transmembrane type-1" evidence="12">
    <location>
        <begin position="747"/>
        <end position="1001"/>
    </location>
</feature>
<dbReference type="GO" id="GO:0005524">
    <property type="term" value="F:ATP binding"/>
    <property type="evidence" value="ECO:0007669"/>
    <property type="project" value="UniProtKB-KW"/>
</dbReference>
<keyword evidence="7" id="KW-0067">ATP-binding</keyword>
<dbReference type="PROSITE" id="PS00211">
    <property type="entry name" value="ABC_TRANSPORTER_1"/>
    <property type="match status" value="2"/>
</dbReference>
<dbReference type="Proteomes" id="UP000288716">
    <property type="component" value="Unassembled WGS sequence"/>
</dbReference>
<dbReference type="Gene3D" id="3.40.50.300">
    <property type="entry name" value="P-loop containing nucleotide triphosphate hydrolases"/>
    <property type="match status" value="2"/>
</dbReference>
<dbReference type="CDD" id="cd03244">
    <property type="entry name" value="ABCC_MRP_domain2"/>
    <property type="match status" value="1"/>
</dbReference>
<dbReference type="GO" id="GO:0016887">
    <property type="term" value="F:ATP hydrolysis activity"/>
    <property type="evidence" value="ECO:0007669"/>
    <property type="project" value="InterPro"/>
</dbReference>
<protein>
    <submittedName>
        <fullName evidence="13">Multidrug resistance protein-like protein</fullName>
    </submittedName>
</protein>
<organism evidence="13 14">
    <name type="scientific">Leptotrombidium deliense</name>
    <dbReference type="NCBI Taxonomy" id="299467"/>
    <lineage>
        <taxon>Eukaryota</taxon>
        <taxon>Metazoa</taxon>
        <taxon>Ecdysozoa</taxon>
        <taxon>Arthropoda</taxon>
        <taxon>Chelicerata</taxon>
        <taxon>Arachnida</taxon>
        <taxon>Acari</taxon>
        <taxon>Acariformes</taxon>
        <taxon>Trombidiformes</taxon>
        <taxon>Prostigmata</taxon>
        <taxon>Anystina</taxon>
        <taxon>Parasitengona</taxon>
        <taxon>Trombiculoidea</taxon>
        <taxon>Trombiculidae</taxon>
        <taxon>Leptotrombidium</taxon>
    </lineage>
</organism>
<dbReference type="CDD" id="cd03250">
    <property type="entry name" value="ABCC_MRP_domain1"/>
    <property type="match status" value="1"/>
</dbReference>
<dbReference type="PANTHER" id="PTHR24223:SF415">
    <property type="entry name" value="FI20190P1"/>
    <property type="match status" value="1"/>
</dbReference>
<feature type="transmembrane region" description="Helical" evidence="10">
    <location>
        <begin position="269"/>
        <end position="287"/>
    </location>
</feature>
<dbReference type="GO" id="GO:0140359">
    <property type="term" value="F:ABC-type transporter activity"/>
    <property type="evidence" value="ECO:0007669"/>
    <property type="project" value="InterPro"/>
</dbReference>
<accession>A0A443SAN7</accession>
<evidence type="ECO:0000256" key="7">
    <source>
        <dbReference type="ARBA" id="ARBA00022840"/>
    </source>
</evidence>
<evidence type="ECO:0000313" key="14">
    <source>
        <dbReference type="Proteomes" id="UP000288716"/>
    </source>
</evidence>
<evidence type="ECO:0000256" key="10">
    <source>
        <dbReference type="SAM" id="Phobius"/>
    </source>
</evidence>
<feature type="non-terminal residue" evidence="13">
    <location>
        <position position="1279"/>
    </location>
</feature>
<proteinExistence type="inferred from homology"/>
<comment type="subcellular location">
    <subcellularLocation>
        <location evidence="1">Endomembrane system</location>
        <topology evidence="1">Multi-pass membrane protein</topology>
    </subcellularLocation>
</comment>
<reference evidence="13 14" key="1">
    <citation type="journal article" date="2018" name="Gigascience">
        <title>Genomes of trombidid mites reveal novel predicted allergens and laterally-transferred genes associated with secondary metabolism.</title>
        <authorList>
            <person name="Dong X."/>
            <person name="Chaisiri K."/>
            <person name="Xia D."/>
            <person name="Armstrong S.D."/>
            <person name="Fang Y."/>
            <person name="Donnelly M.J."/>
            <person name="Kadowaki T."/>
            <person name="McGarry J.W."/>
            <person name="Darby A.C."/>
            <person name="Makepeace B.L."/>
        </authorList>
    </citation>
    <scope>NUCLEOTIDE SEQUENCE [LARGE SCALE GENOMIC DNA]</scope>
    <source>
        <strain evidence="13">UoL-UT</strain>
    </source>
</reference>
<dbReference type="PANTHER" id="PTHR24223">
    <property type="entry name" value="ATP-BINDING CASSETTE SUB-FAMILY C"/>
    <property type="match status" value="1"/>
</dbReference>
<dbReference type="InterPro" id="IPR003593">
    <property type="entry name" value="AAA+_ATPase"/>
</dbReference>
<dbReference type="SMART" id="SM00382">
    <property type="entry name" value="AAA"/>
    <property type="match status" value="2"/>
</dbReference>
<dbReference type="GO" id="GO:0016020">
    <property type="term" value="C:membrane"/>
    <property type="evidence" value="ECO:0007669"/>
    <property type="project" value="InterPro"/>
</dbReference>
<keyword evidence="6" id="KW-0547">Nucleotide-binding</keyword>
<keyword evidence="3" id="KW-0813">Transport</keyword>
<dbReference type="PROSITE" id="PS50893">
    <property type="entry name" value="ABC_TRANSPORTER_2"/>
    <property type="match status" value="2"/>
</dbReference>
<dbReference type="Pfam" id="PF00005">
    <property type="entry name" value="ABC_tran"/>
    <property type="match status" value="2"/>
</dbReference>
<keyword evidence="8 10" id="KW-1133">Transmembrane helix</keyword>
<keyword evidence="5" id="KW-0677">Repeat</keyword>
<feature type="domain" description="ABC transporter" evidence="11">
    <location>
        <begin position="1038"/>
        <end position="1272"/>
    </location>
</feature>
<dbReference type="FunFam" id="3.40.50.300:FF:000074">
    <property type="entry name" value="Multidrug resistance-associated protein 5 isoform 1"/>
    <property type="match status" value="1"/>
</dbReference>
<evidence type="ECO:0000256" key="2">
    <source>
        <dbReference type="ARBA" id="ARBA00009726"/>
    </source>
</evidence>
<keyword evidence="4 10" id="KW-0812">Transmembrane</keyword>
<dbReference type="SUPFAM" id="SSF90123">
    <property type="entry name" value="ABC transporter transmembrane region"/>
    <property type="match status" value="2"/>
</dbReference>
<dbReference type="GO" id="GO:0012505">
    <property type="term" value="C:endomembrane system"/>
    <property type="evidence" value="ECO:0007669"/>
    <property type="project" value="UniProtKB-SubCell"/>
</dbReference>
<evidence type="ECO:0000256" key="4">
    <source>
        <dbReference type="ARBA" id="ARBA00022692"/>
    </source>
</evidence>
<evidence type="ECO:0000256" key="5">
    <source>
        <dbReference type="ARBA" id="ARBA00022737"/>
    </source>
</evidence>
<dbReference type="Gene3D" id="1.20.1560.10">
    <property type="entry name" value="ABC transporter type 1, transmembrane domain"/>
    <property type="match status" value="3"/>
</dbReference>
<name>A0A443SAN7_9ACAR</name>
<dbReference type="STRING" id="299467.A0A443SAN7"/>
<evidence type="ECO:0000259" key="11">
    <source>
        <dbReference type="PROSITE" id="PS50893"/>
    </source>
</evidence>
<dbReference type="FunFam" id="1.20.1560.10:FF:000082">
    <property type="entry name" value="ABC transporter, multidrug resistance associated protein"/>
    <property type="match status" value="1"/>
</dbReference>
<dbReference type="Pfam" id="PF00664">
    <property type="entry name" value="ABC_membrane"/>
    <property type="match status" value="3"/>
</dbReference>
<feature type="transmembrane region" description="Helical" evidence="10">
    <location>
        <begin position="348"/>
        <end position="374"/>
    </location>
</feature>
<dbReference type="SUPFAM" id="SSF52540">
    <property type="entry name" value="P-loop containing nucleoside triphosphate hydrolases"/>
    <property type="match status" value="2"/>
</dbReference>
<evidence type="ECO:0000313" key="13">
    <source>
        <dbReference type="EMBL" id="RWS24603.1"/>
    </source>
</evidence>
<comment type="caution">
    <text evidence="13">The sequence shown here is derived from an EMBL/GenBank/DDBJ whole genome shotgun (WGS) entry which is preliminary data.</text>
</comment>
<dbReference type="OrthoDB" id="6514936at2759"/>
<feature type="transmembrane region" description="Helical" evidence="10">
    <location>
        <begin position="12"/>
        <end position="30"/>
    </location>
</feature>
<evidence type="ECO:0000256" key="3">
    <source>
        <dbReference type="ARBA" id="ARBA00022448"/>
    </source>
</evidence>
<dbReference type="InterPro" id="IPR036640">
    <property type="entry name" value="ABC1_TM_sf"/>
</dbReference>
<gene>
    <name evidence="13" type="ORF">B4U80_08486</name>
</gene>
<evidence type="ECO:0000256" key="6">
    <source>
        <dbReference type="ARBA" id="ARBA00022741"/>
    </source>
</evidence>
<dbReference type="CDD" id="cd18595">
    <property type="entry name" value="ABC_6TM_MRP1_2_3_6_D1_like"/>
    <property type="match status" value="1"/>
</dbReference>
<dbReference type="EMBL" id="NCKV01004666">
    <property type="protein sequence ID" value="RWS24603.1"/>
    <property type="molecule type" value="Genomic_DNA"/>
</dbReference>
<feature type="transmembrane region" description="Helical" evidence="10">
    <location>
        <begin position="790"/>
        <end position="814"/>
    </location>
</feature>
<dbReference type="VEuPathDB" id="VectorBase:LDEU007437"/>
<feature type="transmembrane region" description="Helical" evidence="10">
    <location>
        <begin position="741"/>
        <end position="767"/>
    </location>
</feature>
<dbReference type="InterPro" id="IPR050173">
    <property type="entry name" value="ABC_transporter_C-like"/>
</dbReference>
<feature type="domain" description="ABC transmembrane type-1" evidence="12">
    <location>
        <begin position="132"/>
        <end position="412"/>
    </location>
</feature>
<feature type="transmembrane region" description="Helical" evidence="10">
    <location>
        <begin position="946"/>
        <end position="965"/>
    </location>
</feature>
<feature type="transmembrane region" description="Helical" evidence="10">
    <location>
        <begin position="971"/>
        <end position="993"/>
    </location>
</feature>
<dbReference type="InterPro" id="IPR011527">
    <property type="entry name" value="ABC1_TM_dom"/>
</dbReference>
<evidence type="ECO:0000256" key="9">
    <source>
        <dbReference type="ARBA" id="ARBA00023136"/>
    </source>
</evidence>